<dbReference type="GO" id="GO:0005975">
    <property type="term" value="P:carbohydrate metabolic process"/>
    <property type="evidence" value="ECO:0007669"/>
    <property type="project" value="UniProtKB-ARBA"/>
</dbReference>
<dbReference type="AlphaFoldDB" id="A0A4Y3NHU0"/>
<dbReference type="GeneID" id="97302988"/>
<evidence type="ECO:0000256" key="1">
    <source>
        <dbReference type="SAM" id="SignalP"/>
    </source>
</evidence>
<dbReference type="EMBL" id="BJMD01000016">
    <property type="protein sequence ID" value="GEB20025.1"/>
    <property type="molecule type" value="Genomic_DNA"/>
</dbReference>
<dbReference type="Gene3D" id="2.60.40.10">
    <property type="entry name" value="Immunoglobulins"/>
    <property type="match status" value="1"/>
</dbReference>
<feature type="chain" id="PRO_5021391932" description="Big-1 domain-containing protein" evidence="1">
    <location>
        <begin position="40"/>
        <end position="183"/>
    </location>
</feature>
<keyword evidence="3" id="KW-1185">Reference proteome</keyword>
<reference evidence="2 3" key="1">
    <citation type="submission" date="2019-06" db="EMBL/GenBank/DDBJ databases">
        <title>Whole genome shotgun sequence of Paenarthrobacter aurescens NBRC 12136.</title>
        <authorList>
            <person name="Hosoyama A."/>
            <person name="Uohara A."/>
            <person name="Ohji S."/>
            <person name="Ichikawa N."/>
        </authorList>
    </citation>
    <scope>NUCLEOTIDE SEQUENCE [LARGE SCALE GENOMIC DNA]</scope>
    <source>
        <strain evidence="2 3">NBRC 12136</strain>
    </source>
</reference>
<feature type="signal peptide" evidence="1">
    <location>
        <begin position="1"/>
        <end position="39"/>
    </location>
</feature>
<protein>
    <recommendedName>
        <fullName evidence="4">Big-1 domain-containing protein</fullName>
    </recommendedName>
</protein>
<sequence>MTLDKVKEKSSTIDRRKVVIGTAWTIPAIAMAAATPAVAASLPPVVVMPGTGTVISNWKGDHHYGSFEEDLDQRAYDFPVKVTDASGNPVVGATVTVTVSGQNEDGDILGIYAYPAPDNDGPESDQSRSVTAVTAADGVAAFAVSTQNLSSSEQPSTATMSVTVTYNGTTTVSVISVVLTESD</sequence>
<evidence type="ECO:0000313" key="2">
    <source>
        <dbReference type="EMBL" id="GEB20025.1"/>
    </source>
</evidence>
<evidence type="ECO:0008006" key="4">
    <source>
        <dbReference type="Google" id="ProtNLM"/>
    </source>
</evidence>
<dbReference type="OrthoDB" id="4948119at2"/>
<proteinExistence type="predicted"/>
<evidence type="ECO:0000313" key="3">
    <source>
        <dbReference type="Proteomes" id="UP000317715"/>
    </source>
</evidence>
<dbReference type="Proteomes" id="UP000317715">
    <property type="component" value="Unassembled WGS sequence"/>
</dbReference>
<gene>
    <name evidence="2" type="ORF">AAU01_27800</name>
</gene>
<organism evidence="2 3">
    <name type="scientific">Paenarthrobacter aurescens</name>
    <name type="common">Arthrobacter aurescens</name>
    <dbReference type="NCBI Taxonomy" id="43663"/>
    <lineage>
        <taxon>Bacteria</taxon>
        <taxon>Bacillati</taxon>
        <taxon>Actinomycetota</taxon>
        <taxon>Actinomycetes</taxon>
        <taxon>Micrococcales</taxon>
        <taxon>Micrococcaceae</taxon>
        <taxon>Paenarthrobacter</taxon>
    </lineage>
</organism>
<dbReference type="InterPro" id="IPR013783">
    <property type="entry name" value="Ig-like_fold"/>
</dbReference>
<keyword evidence="1" id="KW-0732">Signal</keyword>
<comment type="caution">
    <text evidence="2">The sequence shown here is derived from an EMBL/GenBank/DDBJ whole genome shotgun (WGS) entry which is preliminary data.</text>
</comment>
<name>A0A4Y3NHU0_PAEAU</name>
<accession>A0A4Y3NHU0</accession>
<dbReference type="RefSeq" id="WP_141284420.1">
    <property type="nucleotide sequence ID" value="NZ_BAAAWK010000001.1"/>
</dbReference>